<dbReference type="InterPro" id="IPR025711">
    <property type="entry name" value="PepSY"/>
</dbReference>
<gene>
    <name evidence="5" type="ORF">BC008_13240</name>
</gene>
<evidence type="ECO:0000256" key="1">
    <source>
        <dbReference type="SAM" id="Coils"/>
    </source>
</evidence>
<proteinExistence type="predicted"/>
<name>A0A0V7ZG70_9CYAN</name>
<keyword evidence="1" id="KW-0175">Coiled coil</keyword>
<dbReference type="Gene3D" id="3.10.450.40">
    <property type="match status" value="1"/>
</dbReference>
<feature type="signal peptide" evidence="3">
    <location>
        <begin position="1"/>
        <end position="21"/>
    </location>
</feature>
<dbReference type="Proteomes" id="UP000053372">
    <property type="component" value="Unassembled WGS sequence"/>
</dbReference>
<keyword evidence="3" id="KW-0732">Signal</keyword>
<evidence type="ECO:0000313" key="6">
    <source>
        <dbReference type="Proteomes" id="UP000053372"/>
    </source>
</evidence>
<dbReference type="PROSITE" id="PS51257">
    <property type="entry name" value="PROKAR_LIPOPROTEIN"/>
    <property type="match status" value="1"/>
</dbReference>
<evidence type="ECO:0000256" key="3">
    <source>
        <dbReference type="SAM" id="SignalP"/>
    </source>
</evidence>
<dbReference type="OrthoDB" id="425838at2"/>
<evidence type="ECO:0000313" key="5">
    <source>
        <dbReference type="EMBL" id="KST63423.1"/>
    </source>
</evidence>
<feature type="region of interest" description="Disordered" evidence="2">
    <location>
        <begin position="116"/>
        <end position="138"/>
    </location>
</feature>
<sequence length="138" mass="15026">MTKNNISLLLAGIVAITAVTACSPKSNQESVTEILNDESEQINDLREERRIAKYKSLAKITHEQAKQAGEAVIGGKANEVELDIENGGLVYDVEIGNKEAIIDAGTGKVLYIKSEEEEEKAKADKPRSSIRIPDDDSK</sequence>
<keyword evidence="6" id="KW-1185">Reference proteome</keyword>
<evidence type="ECO:0000259" key="4">
    <source>
        <dbReference type="Pfam" id="PF03413"/>
    </source>
</evidence>
<feature type="chain" id="PRO_5006890092" description="PepSY domain-containing protein" evidence="3">
    <location>
        <begin position="22"/>
        <end position="138"/>
    </location>
</feature>
<dbReference type="AlphaFoldDB" id="A0A0V7ZG70"/>
<organism evidence="5 6">
    <name type="scientific">Mastigocoleus testarum BC008</name>
    <dbReference type="NCBI Taxonomy" id="371196"/>
    <lineage>
        <taxon>Bacteria</taxon>
        <taxon>Bacillati</taxon>
        <taxon>Cyanobacteriota</taxon>
        <taxon>Cyanophyceae</taxon>
        <taxon>Nostocales</taxon>
        <taxon>Hapalosiphonaceae</taxon>
        <taxon>Mastigocoleus</taxon>
    </lineage>
</organism>
<accession>A0A0V7ZG70</accession>
<feature type="compositionally biased region" description="Basic and acidic residues" evidence="2">
    <location>
        <begin position="119"/>
        <end position="138"/>
    </location>
</feature>
<dbReference type="RefSeq" id="WP_058184428.1">
    <property type="nucleotide sequence ID" value="NZ_LMTZ01000139.1"/>
</dbReference>
<dbReference type="EMBL" id="LMTZ01000139">
    <property type="protein sequence ID" value="KST63423.1"/>
    <property type="molecule type" value="Genomic_DNA"/>
</dbReference>
<feature type="coiled-coil region" evidence="1">
    <location>
        <begin position="28"/>
        <end position="55"/>
    </location>
</feature>
<dbReference type="Pfam" id="PF03413">
    <property type="entry name" value="PepSY"/>
    <property type="match status" value="1"/>
</dbReference>
<feature type="domain" description="PepSY" evidence="4">
    <location>
        <begin position="59"/>
        <end position="112"/>
    </location>
</feature>
<evidence type="ECO:0000256" key="2">
    <source>
        <dbReference type="SAM" id="MobiDB-lite"/>
    </source>
</evidence>
<protein>
    <recommendedName>
        <fullName evidence="4">PepSY domain-containing protein</fullName>
    </recommendedName>
</protein>
<reference evidence="5 6" key="1">
    <citation type="journal article" date="2015" name="Genome Announc.">
        <title>Draft Genome of the Euendolithic (true boring) Cyanobacterium Mastigocoleus testarum strain BC008.</title>
        <authorList>
            <person name="Guida B.S."/>
            <person name="Garcia-Pichel F."/>
        </authorList>
    </citation>
    <scope>NUCLEOTIDE SEQUENCE [LARGE SCALE GENOMIC DNA]</scope>
    <source>
        <strain evidence="5 6">BC008</strain>
    </source>
</reference>
<comment type="caution">
    <text evidence="5">The sequence shown here is derived from an EMBL/GenBank/DDBJ whole genome shotgun (WGS) entry which is preliminary data.</text>
</comment>